<protein>
    <submittedName>
        <fullName evidence="2">Uncharacterized protein</fullName>
    </submittedName>
</protein>
<evidence type="ECO:0000313" key="2">
    <source>
        <dbReference type="EMBL" id="EMA25792.1"/>
    </source>
</evidence>
<feature type="region of interest" description="Disordered" evidence="1">
    <location>
        <begin position="1"/>
        <end position="20"/>
    </location>
</feature>
<name>M0KWY0_9EURY</name>
<evidence type="ECO:0000313" key="3">
    <source>
        <dbReference type="Proteomes" id="UP000011623"/>
    </source>
</evidence>
<sequence length="71" mass="7968">MDADSKFPAEPRHDSRQSIAAPTIRASAKDVTTCFTIKPNTFSTVLTEQEHVSAAEICRLHIYRSRAESYL</sequence>
<reference evidence="2 3" key="1">
    <citation type="journal article" date="2014" name="PLoS Genet.">
        <title>Phylogenetically driven sequencing of extremely halophilic archaea reveals strategies for static and dynamic osmo-response.</title>
        <authorList>
            <person name="Becker E.A."/>
            <person name="Seitzer P.M."/>
            <person name="Tritt A."/>
            <person name="Larsen D."/>
            <person name="Krusor M."/>
            <person name="Yao A.I."/>
            <person name="Wu D."/>
            <person name="Madern D."/>
            <person name="Eisen J.A."/>
            <person name="Darling A.E."/>
            <person name="Facciotti M.T."/>
        </authorList>
    </citation>
    <scope>NUCLEOTIDE SEQUENCE [LARGE SCALE GENOMIC DNA]</scope>
    <source>
        <strain evidence="2 3">JCM 13557</strain>
    </source>
</reference>
<dbReference type="EMBL" id="AOLW01000006">
    <property type="protein sequence ID" value="EMA25792.1"/>
    <property type="molecule type" value="Genomic_DNA"/>
</dbReference>
<organism evidence="2 3">
    <name type="scientific">Haloarcula amylolytica JCM 13557</name>
    <dbReference type="NCBI Taxonomy" id="1227452"/>
    <lineage>
        <taxon>Archaea</taxon>
        <taxon>Methanobacteriati</taxon>
        <taxon>Methanobacteriota</taxon>
        <taxon>Stenosarchaea group</taxon>
        <taxon>Halobacteria</taxon>
        <taxon>Halobacteriales</taxon>
        <taxon>Haloarculaceae</taxon>
        <taxon>Haloarcula</taxon>
    </lineage>
</organism>
<feature type="compositionally biased region" description="Basic and acidic residues" evidence="1">
    <location>
        <begin position="1"/>
        <end position="16"/>
    </location>
</feature>
<comment type="caution">
    <text evidence="2">The sequence shown here is derived from an EMBL/GenBank/DDBJ whole genome shotgun (WGS) entry which is preliminary data.</text>
</comment>
<dbReference type="AlphaFoldDB" id="M0KWY0"/>
<keyword evidence="3" id="KW-1185">Reference proteome</keyword>
<accession>M0KWY0</accession>
<proteinExistence type="predicted"/>
<dbReference type="Proteomes" id="UP000011623">
    <property type="component" value="Unassembled WGS sequence"/>
</dbReference>
<evidence type="ECO:0000256" key="1">
    <source>
        <dbReference type="SAM" id="MobiDB-lite"/>
    </source>
</evidence>
<gene>
    <name evidence="2" type="ORF">C442_00547</name>
</gene>